<feature type="domain" description="Glutamine amidotransferase" evidence="1">
    <location>
        <begin position="28"/>
        <end position="181"/>
    </location>
</feature>
<keyword evidence="2" id="KW-0315">Glutamine amidotransferase</keyword>
<evidence type="ECO:0000313" key="2">
    <source>
        <dbReference type="EMBL" id="GAA4318425.1"/>
    </source>
</evidence>
<reference evidence="3" key="1">
    <citation type="journal article" date="2019" name="Int. J. Syst. Evol. Microbiol.">
        <title>The Global Catalogue of Microorganisms (GCM) 10K type strain sequencing project: providing services to taxonomists for standard genome sequencing and annotation.</title>
        <authorList>
            <consortium name="The Broad Institute Genomics Platform"/>
            <consortium name="The Broad Institute Genome Sequencing Center for Infectious Disease"/>
            <person name="Wu L."/>
            <person name="Ma J."/>
        </authorList>
    </citation>
    <scope>NUCLEOTIDE SEQUENCE [LARGE SCALE GENOMIC DNA]</scope>
    <source>
        <strain evidence="3">JCM 17705</strain>
    </source>
</reference>
<dbReference type="SUPFAM" id="SSF52317">
    <property type="entry name" value="Class I glutamine amidotransferase-like"/>
    <property type="match status" value="1"/>
</dbReference>
<name>A0ABP8G6N9_9SPHI</name>
<dbReference type="InterPro" id="IPR044992">
    <property type="entry name" value="ChyE-like"/>
</dbReference>
<evidence type="ECO:0000259" key="1">
    <source>
        <dbReference type="Pfam" id="PF00117"/>
    </source>
</evidence>
<dbReference type="CDD" id="cd01741">
    <property type="entry name" value="GATase1_1"/>
    <property type="match status" value="1"/>
</dbReference>
<keyword evidence="3" id="KW-1185">Reference proteome</keyword>
<protein>
    <submittedName>
        <fullName evidence="2">Type 1 glutamine amidotransferase</fullName>
    </submittedName>
</protein>
<evidence type="ECO:0000313" key="3">
    <source>
        <dbReference type="Proteomes" id="UP001500582"/>
    </source>
</evidence>
<comment type="caution">
    <text evidence="2">The sequence shown here is derived from an EMBL/GenBank/DDBJ whole genome shotgun (WGS) entry which is preliminary data.</text>
</comment>
<dbReference type="Gene3D" id="3.40.50.880">
    <property type="match status" value="1"/>
</dbReference>
<dbReference type="EMBL" id="BAABFT010000003">
    <property type="protein sequence ID" value="GAA4318425.1"/>
    <property type="molecule type" value="Genomic_DNA"/>
</dbReference>
<dbReference type="PANTHER" id="PTHR42695:SF5">
    <property type="entry name" value="GLUTAMINE AMIDOTRANSFERASE YLR126C-RELATED"/>
    <property type="match status" value="1"/>
</dbReference>
<proteinExistence type="predicted"/>
<organism evidence="2 3">
    <name type="scientific">Mucilaginibacter gynuensis</name>
    <dbReference type="NCBI Taxonomy" id="1302236"/>
    <lineage>
        <taxon>Bacteria</taxon>
        <taxon>Pseudomonadati</taxon>
        <taxon>Bacteroidota</taxon>
        <taxon>Sphingobacteriia</taxon>
        <taxon>Sphingobacteriales</taxon>
        <taxon>Sphingobacteriaceae</taxon>
        <taxon>Mucilaginibacter</taxon>
    </lineage>
</organism>
<gene>
    <name evidence="2" type="ORF">GCM10023149_16510</name>
</gene>
<accession>A0ABP8G6N9</accession>
<sequence length="234" mass="26425">MRIHFLQHIAFEGPASILEWAELQQYEVSFTRFFEDGFQIPEPDELDALVIMGGPMGVNDGDRYIWLNTEKEFIYACIQAGKKVLGICLGAQLIAASLGAAVRKAPNKEIGWFPVAPAEDCLMVGWFYELFKHQPTVYHWHGDQFDIPQGGLNLLISAANENQAFAYQDNVLGLQFHLEVSRYDVIDMIQHGWSELDHAPYIQGMACQITGCTNVRTAKRTMNRLLDIFLAPTT</sequence>
<dbReference type="PANTHER" id="PTHR42695">
    <property type="entry name" value="GLUTAMINE AMIDOTRANSFERASE YLR126C-RELATED"/>
    <property type="match status" value="1"/>
</dbReference>
<dbReference type="Proteomes" id="UP001500582">
    <property type="component" value="Unassembled WGS sequence"/>
</dbReference>
<dbReference type="InterPro" id="IPR029062">
    <property type="entry name" value="Class_I_gatase-like"/>
</dbReference>
<dbReference type="Pfam" id="PF00117">
    <property type="entry name" value="GATase"/>
    <property type="match status" value="1"/>
</dbReference>
<dbReference type="InterPro" id="IPR017926">
    <property type="entry name" value="GATASE"/>
</dbReference>
<dbReference type="RefSeq" id="WP_345210556.1">
    <property type="nucleotide sequence ID" value="NZ_BAABFT010000003.1"/>
</dbReference>
<dbReference type="PROSITE" id="PS51273">
    <property type="entry name" value="GATASE_TYPE_1"/>
    <property type="match status" value="1"/>
</dbReference>